<dbReference type="PANTHER" id="PTHR10177">
    <property type="entry name" value="CYCLINS"/>
    <property type="match status" value="1"/>
</dbReference>
<feature type="compositionally biased region" description="Polar residues" evidence="6">
    <location>
        <begin position="794"/>
        <end position="803"/>
    </location>
</feature>
<feature type="region of interest" description="Disordered" evidence="6">
    <location>
        <begin position="1"/>
        <end position="20"/>
    </location>
</feature>
<evidence type="ECO:0000313" key="9">
    <source>
        <dbReference type="EMBL" id="GER39656.1"/>
    </source>
</evidence>
<feature type="domain" description="Cyclin-like" evidence="7">
    <location>
        <begin position="260"/>
        <end position="344"/>
    </location>
</feature>
<dbReference type="InterPro" id="IPR006671">
    <property type="entry name" value="Cyclin_N"/>
</dbReference>
<evidence type="ECO:0000256" key="6">
    <source>
        <dbReference type="SAM" id="MobiDB-lite"/>
    </source>
</evidence>
<gene>
    <name evidence="9" type="ORF">STAS_16282</name>
</gene>
<feature type="region of interest" description="Disordered" evidence="6">
    <location>
        <begin position="57"/>
        <end position="76"/>
    </location>
</feature>
<dbReference type="Gene3D" id="1.10.472.10">
    <property type="entry name" value="Cyclin-like"/>
    <property type="match status" value="2"/>
</dbReference>
<keyword evidence="10" id="KW-1185">Reference proteome</keyword>
<dbReference type="GO" id="GO:0051301">
    <property type="term" value="P:cell division"/>
    <property type="evidence" value="ECO:0007669"/>
    <property type="project" value="UniProtKB-KW"/>
</dbReference>
<name>A0A5A7Q427_STRAF</name>
<dbReference type="CDD" id="cd20506">
    <property type="entry name" value="CYCLIN_AtCycA-like_rpt2"/>
    <property type="match status" value="1"/>
</dbReference>
<dbReference type="FunFam" id="1.10.472.10:FF:000013">
    <property type="entry name" value="Cyclin A1"/>
    <property type="match status" value="1"/>
</dbReference>
<evidence type="ECO:0000256" key="3">
    <source>
        <dbReference type="ARBA" id="ARBA00023127"/>
    </source>
</evidence>
<dbReference type="SMART" id="SM01332">
    <property type="entry name" value="Cyclin_C"/>
    <property type="match status" value="1"/>
</dbReference>
<dbReference type="EMBL" id="BKCP01005738">
    <property type="protein sequence ID" value="GER39656.1"/>
    <property type="molecule type" value="Genomic_DNA"/>
</dbReference>
<evidence type="ECO:0000313" key="10">
    <source>
        <dbReference type="Proteomes" id="UP000325081"/>
    </source>
</evidence>
<feature type="compositionally biased region" description="Basic and acidic residues" evidence="6">
    <location>
        <begin position="835"/>
        <end position="851"/>
    </location>
</feature>
<protein>
    <submittedName>
        <fullName evidence="9">Cyclin family protein</fullName>
    </submittedName>
</protein>
<dbReference type="InterPro" id="IPR036915">
    <property type="entry name" value="Cyclin-like_sf"/>
</dbReference>
<evidence type="ECO:0000259" key="7">
    <source>
        <dbReference type="SMART" id="SM00385"/>
    </source>
</evidence>
<organism evidence="9 10">
    <name type="scientific">Striga asiatica</name>
    <name type="common">Asiatic witchweed</name>
    <name type="synonym">Buchnera asiatica</name>
    <dbReference type="NCBI Taxonomy" id="4170"/>
    <lineage>
        <taxon>Eukaryota</taxon>
        <taxon>Viridiplantae</taxon>
        <taxon>Streptophyta</taxon>
        <taxon>Embryophyta</taxon>
        <taxon>Tracheophyta</taxon>
        <taxon>Spermatophyta</taxon>
        <taxon>Magnoliopsida</taxon>
        <taxon>eudicotyledons</taxon>
        <taxon>Gunneridae</taxon>
        <taxon>Pentapetalae</taxon>
        <taxon>asterids</taxon>
        <taxon>lamiids</taxon>
        <taxon>Lamiales</taxon>
        <taxon>Orobanchaceae</taxon>
        <taxon>Buchnereae</taxon>
        <taxon>Striga</taxon>
    </lineage>
</organism>
<feature type="region of interest" description="Disordered" evidence="6">
    <location>
        <begin position="701"/>
        <end position="729"/>
    </location>
</feature>
<dbReference type="InterPro" id="IPR013763">
    <property type="entry name" value="Cyclin-like_dom"/>
</dbReference>
<dbReference type="Pfam" id="PF14392">
    <property type="entry name" value="zf-CCHC_4"/>
    <property type="match status" value="1"/>
</dbReference>
<dbReference type="InterPro" id="IPR004367">
    <property type="entry name" value="Cyclin_C-dom"/>
</dbReference>
<reference evidence="10" key="1">
    <citation type="journal article" date="2019" name="Curr. Biol.">
        <title>Genome Sequence of Striga asiatica Provides Insight into the Evolution of Plant Parasitism.</title>
        <authorList>
            <person name="Yoshida S."/>
            <person name="Kim S."/>
            <person name="Wafula E.K."/>
            <person name="Tanskanen J."/>
            <person name="Kim Y.M."/>
            <person name="Honaas L."/>
            <person name="Yang Z."/>
            <person name="Spallek T."/>
            <person name="Conn C.E."/>
            <person name="Ichihashi Y."/>
            <person name="Cheong K."/>
            <person name="Cui S."/>
            <person name="Der J.P."/>
            <person name="Gundlach H."/>
            <person name="Jiao Y."/>
            <person name="Hori C."/>
            <person name="Ishida J.K."/>
            <person name="Kasahara H."/>
            <person name="Kiba T."/>
            <person name="Kim M.S."/>
            <person name="Koo N."/>
            <person name="Laohavisit A."/>
            <person name="Lee Y.H."/>
            <person name="Lumba S."/>
            <person name="McCourt P."/>
            <person name="Mortimer J.C."/>
            <person name="Mutuku J.M."/>
            <person name="Nomura T."/>
            <person name="Sasaki-Sekimoto Y."/>
            <person name="Seto Y."/>
            <person name="Wang Y."/>
            <person name="Wakatake T."/>
            <person name="Sakakibara H."/>
            <person name="Demura T."/>
            <person name="Yamaguchi S."/>
            <person name="Yoneyama K."/>
            <person name="Manabe R.I."/>
            <person name="Nelson D.C."/>
            <person name="Schulman A.H."/>
            <person name="Timko M.P."/>
            <person name="dePamphilis C.W."/>
            <person name="Choi D."/>
            <person name="Shirasu K."/>
        </authorList>
    </citation>
    <scope>NUCLEOTIDE SEQUENCE [LARGE SCALE GENOMIC DNA]</scope>
    <source>
        <strain evidence="10">cv. UVA1</strain>
    </source>
</reference>
<dbReference type="SMART" id="SM00385">
    <property type="entry name" value="CYCLIN"/>
    <property type="match status" value="2"/>
</dbReference>
<keyword evidence="4" id="KW-0131">Cell cycle</keyword>
<evidence type="ECO:0000256" key="2">
    <source>
        <dbReference type="ARBA" id="ARBA00022618"/>
    </source>
</evidence>
<dbReference type="Proteomes" id="UP000325081">
    <property type="component" value="Unassembled WGS sequence"/>
</dbReference>
<dbReference type="Pfam" id="PF02984">
    <property type="entry name" value="Cyclin_C"/>
    <property type="match status" value="1"/>
</dbReference>
<feature type="region of interest" description="Disordered" evidence="6">
    <location>
        <begin position="748"/>
        <end position="772"/>
    </location>
</feature>
<dbReference type="InterPro" id="IPR025836">
    <property type="entry name" value="Zn_knuckle_CX2CX4HX4C"/>
</dbReference>
<proteinExistence type="inferred from homology"/>
<feature type="region of interest" description="Disordered" evidence="6">
    <location>
        <begin position="104"/>
        <end position="135"/>
    </location>
</feature>
<feature type="compositionally biased region" description="Polar residues" evidence="6">
    <location>
        <begin position="757"/>
        <end position="767"/>
    </location>
</feature>
<evidence type="ECO:0000259" key="8">
    <source>
        <dbReference type="SMART" id="SM01332"/>
    </source>
</evidence>
<dbReference type="OrthoDB" id="5590282at2759"/>
<dbReference type="CDD" id="cd20562">
    <property type="entry name" value="CYCLIN_AtCycA_like_rpt1"/>
    <property type="match status" value="1"/>
</dbReference>
<dbReference type="Pfam" id="PF00134">
    <property type="entry name" value="Cyclin_N"/>
    <property type="match status" value="1"/>
</dbReference>
<feature type="domain" description="Cyclin C-terminal" evidence="8">
    <location>
        <begin position="353"/>
        <end position="474"/>
    </location>
</feature>
<feature type="compositionally biased region" description="Polar residues" evidence="6">
    <location>
        <begin position="701"/>
        <end position="719"/>
    </location>
</feature>
<evidence type="ECO:0000256" key="1">
    <source>
        <dbReference type="ARBA" id="ARBA00006955"/>
    </source>
</evidence>
<feature type="domain" description="Cyclin-like" evidence="7">
    <location>
        <begin position="357"/>
        <end position="445"/>
    </location>
</feature>
<dbReference type="PROSITE" id="PS00292">
    <property type="entry name" value="CYCLINS"/>
    <property type="match status" value="1"/>
</dbReference>
<dbReference type="InterPro" id="IPR048258">
    <property type="entry name" value="Cyclins_cyclin-box"/>
</dbReference>
<dbReference type="AlphaFoldDB" id="A0A5A7Q427"/>
<sequence length="904" mass="102169">MKNAVMSDENRVSNIRQPSVRITRAQAKALGSSSGLPPLHPSLKQEDKPVLRAHLKRAVSDNKKPSSAAAGAPHKKRAVLKDVTNIACDDLYVNCINAARSQFQPSRKNRNPSYKKGEVGIPCFPKKSEAPGDRRENINDEVKVDVEKSQENSTRNLTTEPTKIVNANVISTMTNSSKSVPLTSSMSREDVKLCMEKESLEDSGITDIDSKHKDPQMCSHYAADIYSAMYIRQIDRRPLADYMKKLQRDITEGMRAILIDWLVEVSEEYGLMPDTLYLTVNLIDRFLSENYMTKQKLQLLGVTCMLIASKYEEICAPRVEEFCFITDNTYTKEEVVKMESCVLNFLGFQLSVPTTKKFLRRFIQAAQVSYKVPSVELEFLANYLAELTVTDYSFLKYLPSMIAASAVLLAKWTLDQSENPWNRTLEYYTRHKMSELKTVVLELQNLQLNPSGNMSGAVRLKYKHSRRISNKSLANDWMFSKSYSNELDLSQPLKDKTQQSLSLESELESSGSNKSMILRISEGIANLGLDLIWGRMAGNEQDQGFEEEMANRLKNFSLSGSENLVIDIANDDVKASAEECSRSLVGKIIGQRRASLYGLRRAMTAIWRIQYGLEYLILKDWRKGIKATDTCFEELDLWVQVYNVPLDWLTLEVGLKWKAVPRCTSIRLGNQTTTIGFKYERLVNLCYYCGEIGEIRIYGSPGQQSKSAEMNPEPSTDFNQEQEPQAEKEPENLRLLIDKAEYLGQAHLQTPDKASMVESSSSRQDIPSSKGILEFHDMERGPENEIVQYEAATPSPSSMTPQLDGSKPTGLITDPSLLLPSPMDTQMTKQKTWKRIGDKEGRLQRNHKADQTPKGTGTKRGRPPLKIMSAVQEDTLQEETEHKKLKSSSTQVEKASLKWPHCEP</sequence>
<evidence type="ECO:0000256" key="5">
    <source>
        <dbReference type="RuleBase" id="RU000383"/>
    </source>
</evidence>
<keyword evidence="2" id="KW-0132">Cell division</keyword>
<keyword evidence="3 5" id="KW-0195">Cyclin</keyword>
<comment type="similarity">
    <text evidence="1">Belongs to the cyclin family. Cyclin AB subfamily.</text>
</comment>
<dbReference type="SUPFAM" id="SSF47954">
    <property type="entry name" value="Cyclin-like"/>
    <property type="match status" value="2"/>
</dbReference>
<dbReference type="FunFam" id="1.10.472.10:FF:000167">
    <property type="entry name" value="Mitotic cyclin 6"/>
    <property type="match status" value="1"/>
</dbReference>
<accession>A0A5A7Q427</accession>
<feature type="region of interest" description="Disordered" evidence="6">
    <location>
        <begin position="792"/>
        <end position="904"/>
    </location>
</feature>
<dbReference type="InterPro" id="IPR039361">
    <property type="entry name" value="Cyclin"/>
</dbReference>
<evidence type="ECO:0000256" key="4">
    <source>
        <dbReference type="ARBA" id="ARBA00023306"/>
    </source>
</evidence>
<feature type="compositionally biased region" description="Basic and acidic residues" evidence="6">
    <location>
        <begin position="126"/>
        <end position="135"/>
    </location>
</feature>
<comment type="caution">
    <text evidence="9">The sequence shown here is derived from an EMBL/GenBank/DDBJ whole genome shotgun (WGS) entry which is preliminary data.</text>
</comment>